<accession>A0ABY7FGG8</accession>
<comment type="subcellular location">
    <subcellularLocation>
        <location evidence="1">Membrane</location>
        <topology evidence="1">Multi-pass membrane protein</topology>
    </subcellularLocation>
</comment>
<name>A0ABY7FGG8_MYAAR</name>
<evidence type="ECO:0000256" key="3">
    <source>
        <dbReference type="ARBA" id="ARBA00022692"/>
    </source>
</evidence>
<protein>
    <submittedName>
        <fullName evidence="7">TM144-like protein</fullName>
    </submittedName>
</protein>
<evidence type="ECO:0000256" key="1">
    <source>
        <dbReference type="ARBA" id="ARBA00004141"/>
    </source>
</evidence>
<sequence>MATLFFPSEVHLEQTTNMSTLTNSTVCPETSGIPHVWGFVSAFVAIFFFGTNFAPVKKFDTGDGNICVVPIVKTIGLGLGLFGLFGTNSDPPDNKALNDIGVILAVCSGIILSLVSGIFYGQMFTPSIYIQDNYKTADGHKASQEALDYVFATFSGILATGTVYFLIYAAIQKNHPKIYPRAILPGFISGTMWAVATSGWFVANKVLSEAVAFPIITTGPGVIASILGVLVFKEIKGRRNILILMFGMSVTITGSVLAGLSKKAPKSPC</sequence>
<dbReference type="EMBL" id="CP111022">
    <property type="protein sequence ID" value="WAR19836.1"/>
    <property type="molecule type" value="Genomic_DNA"/>
</dbReference>
<keyword evidence="5 6" id="KW-0472">Membrane</keyword>
<feature type="transmembrane region" description="Helical" evidence="6">
    <location>
        <begin position="36"/>
        <end position="54"/>
    </location>
</feature>
<feature type="transmembrane region" description="Helical" evidence="6">
    <location>
        <begin position="66"/>
        <end position="85"/>
    </location>
</feature>
<proteinExistence type="inferred from homology"/>
<feature type="transmembrane region" description="Helical" evidence="6">
    <location>
        <begin position="149"/>
        <end position="171"/>
    </location>
</feature>
<feature type="transmembrane region" description="Helical" evidence="6">
    <location>
        <begin position="241"/>
        <end position="260"/>
    </location>
</feature>
<keyword evidence="3 6" id="KW-0812">Transmembrane</keyword>
<dbReference type="Proteomes" id="UP001164746">
    <property type="component" value="Chromosome 11"/>
</dbReference>
<evidence type="ECO:0000256" key="5">
    <source>
        <dbReference type="ARBA" id="ARBA00023136"/>
    </source>
</evidence>
<evidence type="ECO:0000313" key="8">
    <source>
        <dbReference type="Proteomes" id="UP001164746"/>
    </source>
</evidence>
<dbReference type="InterPro" id="IPR010651">
    <property type="entry name" value="Sugar_transport"/>
</dbReference>
<evidence type="ECO:0000256" key="6">
    <source>
        <dbReference type="SAM" id="Phobius"/>
    </source>
</evidence>
<organism evidence="7 8">
    <name type="scientific">Mya arenaria</name>
    <name type="common">Soft-shell clam</name>
    <dbReference type="NCBI Taxonomy" id="6604"/>
    <lineage>
        <taxon>Eukaryota</taxon>
        <taxon>Metazoa</taxon>
        <taxon>Spiralia</taxon>
        <taxon>Lophotrochozoa</taxon>
        <taxon>Mollusca</taxon>
        <taxon>Bivalvia</taxon>
        <taxon>Autobranchia</taxon>
        <taxon>Heteroconchia</taxon>
        <taxon>Euheterodonta</taxon>
        <taxon>Imparidentia</taxon>
        <taxon>Neoheterodontei</taxon>
        <taxon>Myida</taxon>
        <taxon>Myoidea</taxon>
        <taxon>Myidae</taxon>
        <taxon>Mya</taxon>
    </lineage>
</organism>
<dbReference type="PANTHER" id="PTHR16119:SF17">
    <property type="entry name" value="TRANSMEMBRANE PROTEIN 144"/>
    <property type="match status" value="1"/>
</dbReference>
<feature type="transmembrane region" description="Helical" evidence="6">
    <location>
        <begin position="100"/>
        <end position="121"/>
    </location>
</feature>
<gene>
    <name evidence="7" type="ORF">MAR_001674</name>
</gene>
<reference evidence="7" key="1">
    <citation type="submission" date="2022-11" db="EMBL/GenBank/DDBJ databases">
        <title>Centuries of genome instability and evolution in soft-shell clam transmissible cancer (bioRxiv).</title>
        <authorList>
            <person name="Hart S.F.M."/>
            <person name="Yonemitsu M.A."/>
            <person name="Giersch R.M."/>
            <person name="Beal B.F."/>
            <person name="Arriagada G."/>
            <person name="Davis B.W."/>
            <person name="Ostrander E.A."/>
            <person name="Goff S.P."/>
            <person name="Metzger M.J."/>
        </authorList>
    </citation>
    <scope>NUCLEOTIDE SEQUENCE</scope>
    <source>
        <strain evidence="7">MELC-2E11</strain>
        <tissue evidence="7">Siphon/mantle</tissue>
    </source>
</reference>
<feature type="transmembrane region" description="Helical" evidence="6">
    <location>
        <begin position="183"/>
        <end position="203"/>
    </location>
</feature>
<dbReference type="Pfam" id="PF07857">
    <property type="entry name" value="TMEM144"/>
    <property type="match status" value="1"/>
</dbReference>
<keyword evidence="8" id="KW-1185">Reference proteome</keyword>
<comment type="similarity">
    <text evidence="2">Belongs to the TMEM144 family.</text>
</comment>
<evidence type="ECO:0000256" key="4">
    <source>
        <dbReference type="ARBA" id="ARBA00022989"/>
    </source>
</evidence>
<evidence type="ECO:0000256" key="2">
    <source>
        <dbReference type="ARBA" id="ARBA00005731"/>
    </source>
</evidence>
<feature type="transmembrane region" description="Helical" evidence="6">
    <location>
        <begin position="210"/>
        <end position="229"/>
    </location>
</feature>
<dbReference type="PANTHER" id="PTHR16119">
    <property type="entry name" value="TRANSMEMBRANE PROTEIN 144"/>
    <property type="match status" value="1"/>
</dbReference>
<keyword evidence="4 6" id="KW-1133">Transmembrane helix</keyword>
<evidence type="ECO:0000313" key="7">
    <source>
        <dbReference type="EMBL" id="WAR19836.1"/>
    </source>
</evidence>
<dbReference type="InterPro" id="IPR012435">
    <property type="entry name" value="TMEM144"/>
</dbReference>